<gene>
    <name evidence="2" type="ORF">EV191_103211</name>
</gene>
<dbReference type="RefSeq" id="WP_165912920.1">
    <property type="nucleotide sequence ID" value="NZ_SLXQ01000003.1"/>
</dbReference>
<keyword evidence="1" id="KW-0472">Membrane</keyword>
<keyword evidence="3" id="KW-1185">Reference proteome</keyword>
<comment type="caution">
    <text evidence="2">The sequence shown here is derived from an EMBL/GenBank/DDBJ whole genome shotgun (WGS) entry which is preliminary data.</text>
</comment>
<name>A0A4R2QVR6_9PSEU</name>
<evidence type="ECO:0000256" key="1">
    <source>
        <dbReference type="SAM" id="Phobius"/>
    </source>
</evidence>
<keyword evidence="1" id="KW-1133">Transmembrane helix</keyword>
<protein>
    <submittedName>
        <fullName evidence="2">Uncharacterized protein</fullName>
    </submittedName>
</protein>
<accession>A0A4R2QVR6</accession>
<keyword evidence="1" id="KW-0812">Transmembrane</keyword>
<dbReference type="EMBL" id="SLXQ01000003">
    <property type="protein sequence ID" value="TCP54170.1"/>
    <property type="molecule type" value="Genomic_DNA"/>
</dbReference>
<evidence type="ECO:0000313" key="3">
    <source>
        <dbReference type="Proteomes" id="UP000294911"/>
    </source>
</evidence>
<dbReference type="Proteomes" id="UP000294911">
    <property type="component" value="Unassembled WGS sequence"/>
</dbReference>
<evidence type="ECO:0000313" key="2">
    <source>
        <dbReference type="EMBL" id="TCP54170.1"/>
    </source>
</evidence>
<sequence length="58" mass="5979">MILKIIGAVIAIWLAFALLGVLFSALKVLLIVAGVVTIGVLGYGAIKTISGGSQKQIR</sequence>
<feature type="transmembrane region" description="Helical" evidence="1">
    <location>
        <begin position="5"/>
        <end position="23"/>
    </location>
</feature>
<proteinExistence type="predicted"/>
<feature type="transmembrane region" description="Helical" evidence="1">
    <location>
        <begin position="29"/>
        <end position="46"/>
    </location>
</feature>
<organism evidence="2 3">
    <name type="scientific">Tamaricihabitans halophyticus</name>
    <dbReference type="NCBI Taxonomy" id="1262583"/>
    <lineage>
        <taxon>Bacteria</taxon>
        <taxon>Bacillati</taxon>
        <taxon>Actinomycetota</taxon>
        <taxon>Actinomycetes</taxon>
        <taxon>Pseudonocardiales</taxon>
        <taxon>Pseudonocardiaceae</taxon>
        <taxon>Tamaricihabitans</taxon>
    </lineage>
</organism>
<reference evidence="2 3" key="1">
    <citation type="submission" date="2019-03" db="EMBL/GenBank/DDBJ databases">
        <title>Genomic Encyclopedia of Type Strains, Phase IV (KMG-IV): sequencing the most valuable type-strain genomes for metagenomic binning, comparative biology and taxonomic classification.</title>
        <authorList>
            <person name="Goeker M."/>
        </authorList>
    </citation>
    <scope>NUCLEOTIDE SEQUENCE [LARGE SCALE GENOMIC DNA]</scope>
    <source>
        <strain evidence="2 3">DSM 45765</strain>
    </source>
</reference>
<dbReference type="AlphaFoldDB" id="A0A4R2QVR6"/>